<sequence length="164" mass="18576">MASSFPQCKNGEYINEATAEDVPDIRKMVDKAYSKYIDRIGKPPAPMTEDYHSEIEENSVYVLKDNSGSLIGLLVLICRPESGTMEIKNLVVDPKAQGHGYGRVLMNHADSMALSHGIHTIELYTNVKMYENITLYAKLGFSEVGRRIENGFERVYFRKELSHK</sequence>
<proteinExistence type="predicted"/>
<organism evidence="4 5">
    <name type="scientific">Penicillium hetheringtonii</name>
    <dbReference type="NCBI Taxonomy" id="911720"/>
    <lineage>
        <taxon>Eukaryota</taxon>
        <taxon>Fungi</taxon>
        <taxon>Dikarya</taxon>
        <taxon>Ascomycota</taxon>
        <taxon>Pezizomycotina</taxon>
        <taxon>Eurotiomycetes</taxon>
        <taxon>Eurotiomycetidae</taxon>
        <taxon>Eurotiales</taxon>
        <taxon>Aspergillaceae</taxon>
        <taxon>Penicillium</taxon>
    </lineage>
</organism>
<evidence type="ECO:0000256" key="1">
    <source>
        <dbReference type="ARBA" id="ARBA00022679"/>
    </source>
</evidence>
<dbReference type="PANTHER" id="PTHR43877">
    <property type="entry name" value="AMINOALKYLPHOSPHONATE N-ACETYLTRANSFERASE-RELATED-RELATED"/>
    <property type="match status" value="1"/>
</dbReference>
<dbReference type="CDD" id="cd04301">
    <property type="entry name" value="NAT_SF"/>
    <property type="match status" value="1"/>
</dbReference>
<protein>
    <submittedName>
        <fullName evidence="4">Acetyltransferase</fullName>
    </submittedName>
</protein>
<name>A0AAD6E309_9EURO</name>
<dbReference type="GO" id="GO:0016747">
    <property type="term" value="F:acyltransferase activity, transferring groups other than amino-acyl groups"/>
    <property type="evidence" value="ECO:0007669"/>
    <property type="project" value="InterPro"/>
</dbReference>
<dbReference type="PROSITE" id="PS51186">
    <property type="entry name" value="GNAT"/>
    <property type="match status" value="1"/>
</dbReference>
<evidence type="ECO:0000256" key="2">
    <source>
        <dbReference type="ARBA" id="ARBA00023315"/>
    </source>
</evidence>
<accession>A0AAD6E309</accession>
<dbReference type="EMBL" id="JAQJAC010000001">
    <property type="protein sequence ID" value="KAJ5599873.1"/>
    <property type="molecule type" value="Genomic_DNA"/>
</dbReference>
<dbReference type="AlphaFoldDB" id="A0AAD6E309"/>
<evidence type="ECO:0000313" key="4">
    <source>
        <dbReference type="EMBL" id="KAJ5599873.1"/>
    </source>
</evidence>
<keyword evidence="1" id="KW-0808">Transferase</keyword>
<keyword evidence="5" id="KW-1185">Reference proteome</keyword>
<feature type="domain" description="N-acetyltransferase" evidence="3">
    <location>
        <begin position="12"/>
        <end position="162"/>
    </location>
</feature>
<dbReference type="InterPro" id="IPR016181">
    <property type="entry name" value="Acyl_CoA_acyltransferase"/>
</dbReference>
<dbReference type="InterPro" id="IPR050832">
    <property type="entry name" value="Bact_Acetyltransf"/>
</dbReference>
<dbReference type="Pfam" id="PF00583">
    <property type="entry name" value="Acetyltransf_1"/>
    <property type="match status" value="1"/>
</dbReference>
<dbReference type="Proteomes" id="UP001216150">
    <property type="component" value="Unassembled WGS sequence"/>
</dbReference>
<reference evidence="4 5" key="1">
    <citation type="journal article" date="2023" name="IMA Fungus">
        <title>Comparative genomic study of the Penicillium genus elucidates a diverse pangenome and 15 lateral gene transfer events.</title>
        <authorList>
            <person name="Petersen C."/>
            <person name="Sorensen T."/>
            <person name="Nielsen M.R."/>
            <person name="Sondergaard T.E."/>
            <person name="Sorensen J.L."/>
            <person name="Fitzpatrick D.A."/>
            <person name="Frisvad J.C."/>
            <person name="Nielsen K.L."/>
        </authorList>
    </citation>
    <scope>NUCLEOTIDE SEQUENCE [LARGE SCALE GENOMIC DNA]</scope>
    <source>
        <strain evidence="4 5">IBT 29057</strain>
    </source>
</reference>
<evidence type="ECO:0000259" key="3">
    <source>
        <dbReference type="PROSITE" id="PS51186"/>
    </source>
</evidence>
<dbReference type="PANTHER" id="PTHR43877:SF2">
    <property type="entry name" value="AMINOALKYLPHOSPHONATE N-ACETYLTRANSFERASE-RELATED"/>
    <property type="match status" value="1"/>
</dbReference>
<dbReference type="Gene3D" id="3.40.630.30">
    <property type="match status" value="1"/>
</dbReference>
<keyword evidence="2" id="KW-0012">Acyltransferase</keyword>
<evidence type="ECO:0000313" key="5">
    <source>
        <dbReference type="Proteomes" id="UP001216150"/>
    </source>
</evidence>
<dbReference type="InterPro" id="IPR000182">
    <property type="entry name" value="GNAT_dom"/>
</dbReference>
<comment type="caution">
    <text evidence="4">The sequence shown here is derived from an EMBL/GenBank/DDBJ whole genome shotgun (WGS) entry which is preliminary data.</text>
</comment>
<dbReference type="SUPFAM" id="SSF55729">
    <property type="entry name" value="Acyl-CoA N-acyltransferases (Nat)"/>
    <property type="match status" value="1"/>
</dbReference>
<gene>
    <name evidence="4" type="ORF">N7450_000940</name>
</gene>